<evidence type="ECO:0000313" key="1">
    <source>
        <dbReference type="EMBL" id="KAF4657624.1"/>
    </source>
</evidence>
<gene>
    <name evidence="1" type="ORF">FOL47_008374</name>
</gene>
<organism evidence="1 2">
    <name type="scientific">Perkinsus chesapeaki</name>
    <name type="common">Clam parasite</name>
    <name type="synonym">Perkinsus andrewsi</name>
    <dbReference type="NCBI Taxonomy" id="330153"/>
    <lineage>
        <taxon>Eukaryota</taxon>
        <taxon>Sar</taxon>
        <taxon>Alveolata</taxon>
        <taxon>Perkinsozoa</taxon>
        <taxon>Perkinsea</taxon>
        <taxon>Perkinsida</taxon>
        <taxon>Perkinsidae</taxon>
        <taxon>Perkinsus</taxon>
    </lineage>
</organism>
<dbReference type="GO" id="GO:0030286">
    <property type="term" value="C:dynein complex"/>
    <property type="evidence" value="ECO:0007669"/>
    <property type="project" value="InterPro"/>
</dbReference>
<evidence type="ECO:0008006" key="3">
    <source>
        <dbReference type="Google" id="ProtNLM"/>
    </source>
</evidence>
<dbReference type="InterPro" id="IPR037177">
    <property type="entry name" value="DLC_sf"/>
</dbReference>
<dbReference type="EMBL" id="JAAPAO010000532">
    <property type="protein sequence ID" value="KAF4657624.1"/>
    <property type="molecule type" value="Genomic_DNA"/>
</dbReference>
<dbReference type="OrthoDB" id="370653at2759"/>
<dbReference type="Proteomes" id="UP000591131">
    <property type="component" value="Unassembled WGS sequence"/>
</dbReference>
<sequence>MSEIDEEEDALRKQLESLPPIRMKKCDFDEEQTNKIRLLVADALGKHALSKDVAESIKTTMDQDPEFNQIPGKVIIWLAVGYLFL</sequence>
<dbReference type="GO" id="GO:0007017">
    <property type="term" value="P:microtubule-based process"/>
    <property type="evidence" value="ECO:0007669"/>
    <property type="project" value="InterPro"/>
</dbReference>
<keyword evidence="2" id="KW-1185">Reference proteome</keyword>
<proteinExistence type="predicted"/>
<dbReference type="AlphaFoldDB" id="A0A7J6LEG6"/>
<accession>A0A7J6LEG6</accession>
<protein>
    <recommendedName>
        <fullName evidence="3">Dynein light chain</fullName>
    </recommendedName>
</protein>
<evidence type="ECO:0000313" key="2">
    <source>
        <dbReference type="Proteomes" id="UP000591131"/>
    </source>
</evidence>
<comment type="caution">
    <text evidence="1">The sequence shown here is derived from an EMBL/GenBank/DDBJ whole genome shotgun (WGS) entry which is preliminary data.</text>
</comment>
<reference evidence="1 2" key="1">
    <citation type="submission" date="2020-04" db="EMBL/GenBank/DDBJ databases">
        <title>Perkinsus chesapeaki whole genome sequence.</title>
        <authorList>
            <person name="Bogema D.R."/>
        </authorList>
    </citation>
    <scope>NUCLEOTIDE SEQUENCE [LARGE SCALE GENOMIC DNA]</scope>
    <source>
        <strain evidence="1">ATCC PRA-425</strain>
    </source>
</reference>
<name>A0A7J6LEG6_PERCH</name>
<dbReference type="SUPFAM" id="SSF54648">
    <property type="entry name" value="DLC"/>
    <property type="match status" value="1"/>
</dbReference>
<dbReference type="Gene3D" id="3.30.740.10">
    <property type="entry name" value="Protein Inhibitor Of Neuronal Nitric Oxide Synthase"/>
    <property type="match status" value="1"/>
</dbReference>